<dbReference type="InterPro" id="IPR002821">
    <property type="entry name" value="Hydantoinase_A"/>
</dbReference>
<sequence>MYRLGIDVGGTNTDAVIMEGRHVLSGVKASTTEDVTTGVIEALEGAIAKAGIDRSKISTVMIGTTHFTNAVIERKHINHVAAIRLGLPATACLPPMVDWPNDLAEAVGHHTYLVRGGYEFDGRAIAPLDEEELVRIAADIRLKNVKAAAITCVFSPINAEMEQRAKAVIEKHCPGLPIVVSGDIGRIGLLERESAAIMNASLLSLAAKTVDAFAKALKDAGLSCPFFITQNDGTLMAAATVRSFPVLTFASGPTNSMRGAAFLTGRKEAIVVDIGGTTSDVGALHHGFPRQAATIVDVGGVRTNFRMPDVFSIGLGGGSLVRELANGEVTVGPQSVGYRIAKDALVFGGQTLTTTDIAVALGKADIGDASKVAHLDRTLAEKAHARIVQMLENSVERSRVSADPIPVIAVGGGSILMPDRLGDLDVIRPENFAVANAVGAAIAQISGEVDRVFALEKGLTREICLKQAEQEATERALSAGAIAETIQVIEREDVPLAYLPGNATRIHVKVVGEMGGFHG</sequence>
<accession>A0A0L8BG04</accession>
<dbReference type="InterPro" id="IPR045079">
    <property type="entry name" value="Oxoprolinase-like"/>
</dbReference>
<dbReference type="AlphaFoldDB" id="A0A0L8BG04"/>
<dbReference type="InterPro" id="IPR008040">
    <property type="entry name" value="Hydant_A_N"/>
</dbReference>
<evidence type="ECO:0000313" key="3">
    <source>
        <dbReference type="EMBL" id="KOF13528.1"/>
    </source>
</evidence>
<proteinExistence type="predicted"/>
<feature type="domain" description="Hydantoinase A/oxoprolinase" evidence="1">
    <location>
        <begin position="192"/>
        <end position="396"/>
    </location>
</feature>
<dbReference type="Proteomes" id="UP000037425">
    <property type="component" value="Unassembled WGS sequence"/>
</dbReference>
<evidence type="ECO:0000259" key="2">
    <source>
        <dbReference type="Pfam" id="PF05378"/>
    </source>
</evidence>
<gene>
    <name evidence="3" type="ORF">AC244_30905</name>
</gene>
<dbReference type="Pfam" id="PF05378">
    <property type="entry name" value="Hydant_A_N"/>
    <property type="match status" value="1"/>
</dbReference>
<dbReference type="InterPro" id="IPR043129">
    <property type="entry name" value="ATPase_NBD"/>
</dbReference>
<name>A0A0L8BG04_ENSAD</name>
<evidence type="ECO:0000259" key="1">
    <source>
        <dbReference type="Pfam" id="PF01968"/>
    </source>
</evidence>
<dbReference type="Pfam" id="PF01968">
    <property type="entry name" value="Hydantoinase_A"/>
    <property type="match status" value="1"/>
</dbReference>
<dbReference type="SUPFAM" id="SSF53067">
    <property type="entry name" value="Actin-like ATPase domain"/>
    <property type="match status" value="2"/>
</dbReference>
<dbReference type="PANTHER" id="PTHR11365">
    <property type="entry name" value="5-OXOPROLINASE RELATED"/>
    <property type="match status" value="1"/>
</dbReference>
<protein>
    <submittedName>
        <fullName evidence="3">Hydantoinase subunit beta</fullName>
    </submittedName>
</protein>
<organism evidence="3 4">
    <name type="scientific">Ensifer adhaerens</name>
    <name type="common">Sinorhizobium morelense</name>
    <dbReference type="NCBI Taxonomy" id="106592"/>
    <lineage>
        <taxon>Bacteria</taxon>
        <taxon>Pseudomonadati</taxon>
        <taxon>Pseudomonadota</taxon>
        <taxon>Alphaproteobacteria</taxon>
        <taxon>Hyphomicrobiales</taxon>
        <taxon>Rhizobiaceae</taxon>
        <taxon>Sinorhizobium/Ensifer group</taxon>
        <taxon>Ensifer</taxon>
    </lineage>
</organism>
<dbReference type="OrthoDB" id="9759608at2"/>
<dbReference type="PANTHER" id="PTHR11365:SF10">
    <property type="entry name" value="HYDANTOINASE_OXOPROLINASE"/>
    <property type="match status" value="1"/>
</dbReference>
<dbReference type="EMBL" id="LGAP01000036">
    <property type="protein sequence ID" value="KOF13528.1"/>
    <property type="molecule type" value="Genomic_DNA"/>
</dbReference>
<evidence type="ECO:0000313" key="4">
    <source>
        <dbReference type="Proteomes" id="UP000037425"/>
    </source>
</evidence>
<feature type="domain" description="Hydantoinase/oxoprolinase N-terminal" evidence="2">
    <location>
        <begin position="3"/>
        <end position="173"/>
    </location>
</feature>
<comment type="caution">
    <text evidence="3">The sequence shown here is derived from an EMBL/GenBank/DDBJ whole genome shotgun (WGS) entry which is preliminary data.</text>
</comment>
<dbReference type="RefSeq" id="WP_053252639.1">
    <property type="nucleotide sequence ID" value="NZ_LGAP01000036.1"/>
</dbReference>
<dbReference type="Gene3D" id="3.30.420.40">
    <property type="match status" value="1"/>
</dbReference>
<dbReference type="GO" id="GO:0016787">
    <property type="term" value="F:hydrolase activity"/>
    <property type="evidence" value="ECO:0007669"/>
    <property type="project" value="InterPro"/>
</dbReference>
<dbReference type="PATRIC" id="fig|106592.7.peg.5366"/>
<reference evidence="4" key="1">
    <citation type="submission" date="2015-07" db="EMBL/GenBank/DDBJ databases">
        <title>Whole genome sequence of an Ensifer adhaerens strain isolated from a cave pool in the Wind Cave National Park.</title>
        <authorList>
            <person name="Eng W.W.H."/>
            <person name="Gan H.M."/>
            <person name="Barton H.A."/>
            <person name="Savka M.A."/>
        </authorList>
    </citation>
    <scope>NUCLEOTIDE SEQUENCE [LARGE SCALE GENOMIC DNA]</scope>
    <source>
        <strain evidence="4">SD006</strain>
    </source>
</reference>